<dbReference type="RefSeq" id="WP_183793405.1">
    <property type="nucleotide sequence ID" value="NZ_JACIDU010000011.1"/>
</dbReference>
<evidence type="ECO:0000256" key="12">
    <source>
        <dbReference type="ARBA" id="ARBA00048366"/>
    </source>
</evidence>
<evidence type="ECO:0000259" key="15">
    <source>
        <dbReference type="PROSITE" id="PS51163"/>
    </source>
</evidence>
<reference evidence="16 17" key="1">
    <citation type="submission" date="2020-08" db="EMBL/GenBank/DDBJ databases">
        <title>Genomic Encyclopedia of Type Strains, Phase IV (KMG-IV): sequencing the most valuable type-strain genomes for metagenomic binning, comparative biology and taxonomic classification.</title>
        <authorList>
            <person name="Goeker M."/>
        </authorList>
    </citation>
    <scope>NUCLEOTIDE SEQUENCE [LARGE SCALE GENOMIC DNA]</scope>
    <source>
        <strain evidence="16 17">DSM 26385</strain>
    </source>
</reference>
<feature type="binding site" evidence="14">
    <location>
        <position position="195"/>
    </location>
    <ligand>
        <name>ATP</name>
        <dbReference type="ChEBI" id="CHEBI:30616"/>
    </ligand>
</feature>
<sequence length="334" mass="34134">MARTLTIDGQEDTVLAEASAVLARGLPVAIPTETVYGLAADATNAEAVRRIYAVKGRPSINPLICHMSDLAMAEGYATFDPLSRRLAEAFWPGPLTLVLPLKPDSPIARETTAGLTTVGIRVPQGFAGALIAAYGKPLAAPSANPSGRISPTAASHVEAGLGERLELILDGGPATVGVESTIVKVEADGTLRLLRPGGLSADEIERVAGVTLTRGKAGAAAIEAPGMLPSHYAPRAAVRMNATEVRPGEAFLKFGADSVPGEDKAAAIFALSASGNAAEAASHLFELMKRADEAGVTSIAVSPIPSTGLGEAINDRLVRAAAPRPGPVTDEGTS</sequence>
<evidence type="ECO:0000313" key="17">
    <source>
        <dbReference type="Proteomes" id="UP000584824"/>
    </source>
</evidence>
<dbReference type="GO" id="GO:0003725">
    <property type="term" value="F:double-stranded RNA binding"/>
    <property type="evidence" value="ECO:0007669"/>
    <property type="project" value="UniProtKB-UniRule"/>
</dbReference>
<feature type="binding site" evidence="14">
    <location>
        <position position="180"/>
    </location>
    <ligand>
        <name>L-threonine</name>
        <dbReference type="ChEBI" id="CHEBI:57926"/>
    </ligand>
</feature>
<comment type="function">
    <text evidence="13">Required for the formation of a threonylcarbamoyl group on adenosine at position 37 (t(6)A37) in tRNAs that read codons beginning with adenine.</text>
</comment>
<protein>
    <recommendedName>
        <fullName evidence="4 13">Threonylcarbamoyl-AMP synthase</fullName>
        <shortName evidence="13">TC-AMP synthase</shortName>
        <ecNumber evidence="3 13">2.7.7.87</ecNumber>
    </recommendedName>
    <alternativeName>
        <fullName evidence="11 13">L-threonylcarbamoyladenylate synthase</fullName>
    </alternativeName>
</protein>
<dbReference type="InterPro" id="IPR017945">
    <property type="entry name" value="DHBP_synth_RibB-like_a/b_dom"/>
</dbReference>
<dbReference type="AlphaFoldDB" id="A0A7W6K333"/>
<dbReference type="GO" id="GO:0005524">
    <property type="term" value="F:ATP binding"/>
    <property type="evidence" value="ECO:0007669"/>
    <property type="project" value="UniProtKB-UniRule"/>
</dbReference>
<keyword evidence="5 13" id="KW-0963">Cytoplasm</keyword>
<keyword evidence="8 13" id="KW-0548">Nucleotidyltransferase</keyword>
<organism evidence="16 17">
    <name type="scientific">Allorhizobium borbori</name>
    <dbReference type="NCBI Taxonomy" id="485907"/>
    <lineage>
        <taxon>Bacteria</taxon>
        <taxon>Pseudomonadati</taxon>
        <taxon>Pseudomonadota</taxon>
        <taxon>Alphaproteobacteria</taxon>
        <taxon>Hyphomicrobiales</taxon>
        <taxon>Rhizobiaceae</taxon>
        <taxon>Rhizobium/Agrobacterium group</taxon>
        <taxon>Allorhizobium</taxon>
    </lineage>
</organism>
<dbReference type="SUPFAM" id="SSF55821">
    <property type="entry name" value="YrdC/RibB"/>
    <property type="match status" value="1"/>
</dbReference>
<evidence type="ECO:0000256" key="6">
    <source>
        <dbReference type="ARBA" id="ARBA00022679"/>
    </source>
</evidence>
<feature type="binding site" evidence="14">
    <location>
        <position position="117"/>
    </location>
    <ligand>
        <name>ATP</name>
        <dbReference type="ChEBI" id="CHEBI:30616"/>
    </ligand>
</feature>
<feature type="binding site" evidence="14">
    <location>
        <position position="61"/>
    </location>
    <ligand>
        <name>ATP</name>
        <dbReference type="ChEBI" id="CHEBI:30616"/>
    </ligand>
</feature>
<proteinExistence type="inferred from homology"/>
<feature type="binding site" evidence="14">
    <location>
        <position position="150"/>
    </location>
    <ligand>
        <name>ATP</name>
        <dbReference type="ChEBI" id="CHEBI:30616"/>
    </ligand>
</feature>
<feature type="binding site" evidence="14">
    <location>
        <position position="121"/>
    </location>
    <ligand>
        <name>L-threonine</name>
        <dbReference type="ChEBI" id="CHEBI:57926"/>
    </ligand>
</feature>
<dbReference type="GO" id="GO:0008033">
    <property type="term" value="P:tRNA processing"/>
    <property type="evidence" value="ECO:0007669"/>
    <property type="project" value="UniProtKB-KW"/>
</dbReference>
<name>A0A7W6K333_9HYPH</name>
<dbReference type="NCBIfam" id="TIGR00057">
    <property type="entry name" value="L-threonylcarbamoyladenylate synthase"/>
    <property type="match status" value="1"/>
</dbReference>
<dbReference type="Gene3D" id="3.90.870.10">
    <property type="entry name" value="DHBP synthase"/>
    <property type="match status" value="1"/>
</dbReference>
<comment type="catalytic activity">
    <reaction evidence="12 13">
        <text>L-threonine + hydrogencarbonate + ATP = L-threonylcarbamoyladenylate + diphosphate + H2O</text>
        <dbReference type="Rhea" id="RHEA:36407"/>
        <dbReference type="ChEBI" id="CHEBI:15377"/>
        <dbReference type="ChEBI" id="CHEBI:17544"/>
        <dbReference type="ChEBI" id="CHEBI:30616"/>
        <dbReference type="ChEBI" id="CHEBI:33019"/>
        <dbReference type="ChEBI" id="CHEBI:57926"/>
        <dbReference type="ChEBI" id="CHEBI:73682"/>
        <dbReference type="EC" id="2.7.7.87"/>
    </reaction>
</comment>
<evidence type="ECO:0000256" key="9">
    <source>
        <dbReference type="ARBA" id="ARBA00022741"/>
    </source>
</evidence>
<evidence type="ECO:0000256" key="11">
    <source>
        <dbReference type="ARBA" id="ARBA00029774"/>
    </source>
</evidence>
<dbReference type="PROSITE" id="PS51163">
    <property type="entry name" value="YRDC"/>
    <property type="match status" value="1"/>
</dbReference>
<keyword evidence="9 13" id="KW-0547">Nucleotide-binding</keyword>
<comment type="similarity">
    <text evidence="2 13">Belongs to the SUA5 family.</text>
</comment>
<keyword evidence="6 13" id="KW-0808">Transferase</keyword>
<evidence type="ECO:0000256" key="7">
    <source>
        <dbReference type="ARBA" id="ARBA00022694"/>
    </source>
</evidence>
<evidence type="ECO:0000256" key="2">
    <source>
        <dbReference type="ARBA" id="ARBA00007663"/>
    </source>
</evidence>
<feature type="binding site" evidence="14">
    <location>
        <position position="34"/>
    </location>
    <ligand>
        <name>L-threonine</name>
        <dbReference type="ChEBI" id="CHEBI:57926"/>
    </ligand>
</feature>
<feature type="domain" description="YrdC-like" evidence="15">
    <location>
        <begin position="12"/>
        <end position="199"/>
    </location>
</feature>
<dbReference type="Gene3D" id="3.40.50.11030">
    <property type="entry name" value="Threonylcarbamoyl-AMP synthase, C-terminal domain"/>
    <property type="match status" value="1"/>
</dbReference>
<dbReference type="InterPro" id="IPR010923">
    <property type="entry name" value="T(6)A37_SUA5"/>
</dbReference>
<accession>A0A7W6K333</accession>
<keyword evidence="7 13" id="KW-0819">tRNA processing</keyword>
<dbReference type="EC" id="2.7.7.87" evidence="3 13"/>
<evidence type="ECO:0000256" key="13">
    <source>
        <dbReference type="PIRNR" id="PIRNR004930"/>
    </source>
</evidence>
<dbReference type="PANTHER" id="PTHR17490:SF16">
    <property type="entry name" value="THREONYLCARBAMOYL-AMP SYNTHASE"/>
    <property type="match status" value="1"/>
</dbReference>
<dbReference type="GO" id="GO:0006450">
    <property type="term" value="P:regulation of translational fidelity"/>
    <property type="evidence" value="ECO:0007669"/>
    <property type="project" value="TreeGrafter"/>
</dbReference>
<feature type="binding site" evidence="14">
    <location>
        <position position="142"/>
    </location>
    <ligand>
        <name>L-threonine</name>
        <dbReference type="ChEBI" id="CHEBI:57926"/>
    </ligand>
</feature>
<dbReference type="InterPro" id="IPR050156">
    <property type="entry name" value="TC-AMP_synthase_SUA5"/>
</dbReference>
<evidence type="ECO:0000256" key="5">
    <source>
        <dbReference type="ARBA" id="ARBA00022490"/>
    </source>
</evidence>
<evidence type="ECO:0000256" key="10">
    <source>
        <dbReference type="ARBA" id="ARBA00022840"/>
    </source>
</evidence>
<dbReference type="GO" id="GO:0061710">
    <property type="term" value="F:L-threonylcarbamoyladenylate synthase"/>
    <property type="evidence" value="ECO:0007669"/>
    <property type="project" value="UniProtKB-EC"/>
</dbReference>
<dbReference type="GO" id="GO:0005737">
    <property type="term" value="C:cytoplasm"/>
    <property type="evidence" value="ECO:0007669"/>
    <property type="project" value="UniProtKB-SubCell"/>
</dbReference>
<dbReference type="Proteomes" id="UP000584824">
    <property type="component" value="Unassembled WGS sequence"/>
</dbReference>
<dbReference type="InterPro" id="IPR005145">
    <property type="entry name" value="Sua5_C"/>
</dbReference>
<comment type="subcellular location">
    <subcellularLocation>
        <location evidence="1 13">Cytoplasm</location>
    </subcellularLocation>
</comment>
<dbReference type="InterPro" id="IPR038385">
    <property type="entry name" value="Sua5/YwlC_C"/>
</dbReference>
<keyword evidence="10 13" id="KW-0067">ATP-binding</keyword>
<evidence type="ECO:0000256" key="3">
    <source>
        <dbReference type="ARBA" id="ARBA00012584"/>
    </source>
</evidence>
<feature type="binding site" evidence="14">
    <location>
        <position position="66"/>
    </location>
    <ligand>
        <name>L-threonine</name>
        <dbReference type="ChEBI" id="CHEBI:57926"/>
    </ligand>
</feature>
<dbReference type="InterPro" id="IPR006070">
    <property type="entry name" value="Sua5-like_dom"/>
</dbReference>
<dbReference type="PIRSF" id="PIRSF004930">
    <property type="entry name" value="Tln_factor_SUA5"/>
    <property type="match status" value="1"/>
</dbReference>
<dbReference type="Pfam" id="PF01300">
    <property type="entry name" value="Sua5_yciO_yrdC"/>
    <property type="match status" value="1"/>
</dbReference>
<dbReference type="PANTHER" id="PTHR17490">
    <property type="entry name" value="SUA5"/>
    <property type="match status" value="1"/>
</dbReference>
<feature type="binding site" evidence="14">
    <location>
        <position position="57"/>
    </location>
    <ligand>
        <name>ATP</name>
        <dbReference type="ChEBI" id="CHEBI:30616"/>
    </ligand>
</feature>
<evidence type="ECO:0000256" key="8">
    <source>
        <dbReference type="ARBA" id="ARBA00022695"/>
    </source>
</evidence>
<feature type="binding site" evidence="14">
    <location>
        <position position="140"/>
    </location>
    <ligand>
        <name>L-threonine</name>
        <dbReference type="ChEBI" id="CHEBI:57926"/>
    </ligand>
</feature>
<evidence type="ECO:0000313" key="16">
    <source>
        <dbReference type="EMBL" id="MBB4104321.1"/>
    </source>
</evidence>
<dbReference type="EMBL" id="JACIDU010000011">
    <property type="protein sequence ID" value="MBB4104321.1"/>
    <property type="molecule type" value="Genomic_DNA"/>
</dbReference>
<evidence type="ECO:0000256" key="14">
    <source>
        <dbReference type="PIRSR" id="PIRSR004930-1"/>
    </source>
</evidence>
<evidence type="ECO:0000256" key="4">
    <source>
        <dbReference type="ARBA" id="ARBA00015492"/>
    </source>
</evidence>
<dbReference type="Pfam" id="PF03481">
    <property type="entry name" value="Sua5_C"/>
    <property type="match status" value="1"/>
</dbReference>
<keyword evidence="17" id="KW-1185">Reference proteome</keyword>
<dbReference type="GO" id="GO:0000049">
    <property type="term" value="F:tRNA binding"/>
    <property type="evidence" value="ECO:0007669"/>
    <property type="project" value="TreeGrafter"/>
</dbReference>
<evidence type="ECO:0000256" key="1">
    <source>
        <dbReference type="ARBA" id="ARBA00004496"/>
    </source>
</evidence>
<feature type="binding site" evidence="14">
    <location>
        <position position="232"/>
    </location>
    <ligand>
        <name>ATP</name>
        <dbReference type="ChEBI" id="CHEBI:30616"/>
    </ligand>
</feature>
<comment type="caution">
    <text evidence="16">The sequence shown here is derived from an EMBL/GenBank/DDBJ whole genome shotgun (WGS) entry which is preliminary data.</text>
</comment>
<gene>
    <name evidence="16" type="ORF">GGQ66_002895</name>
</gene>